<gene>
    <name evidence="2" type="ORF">C0Q70_10368</name>
</gene>
<dbReference type="OrthoDB" id="423607at2759"/>
<dbReference type="PROSITE" id="PS50181">
    <property type="entry name" value="FBOX"/>
    <property type="match status" value="1"/>
</dbReference>
<sequence>MAEQIEETSIQMENDYMWCSQSSDCDEGASCSNRVVPDLPSSILLDIFSYLPMMDLIMGVRYTCRHWSDLSYHSSLWRRINLADSGFKDYMFEALLQEVGEAVEELKIGDSNSISSAGIVHSNIFCPNLKKIDLSVSNFANARTVVSLAQKYPTLQGLDITLCSSIMLRNCLGAISSLSDLRFLAIEDFHEAVHDGSAWCSQLCKAIHHWQALQHFVFDCMINDEVIKTILTYCTKLQVLELKSWIDENDLLPSAFSCRSPNLTLHTLKLKGSGVMDAHLKVIADNFPNLQHLGIFSEAVTHVGINVLLSKCKHLQALGMESSERSLEHGPAVTLSNESPKSPCLGSTALKQLWVSWPSELNDSDILSLAQRSPHLTVLELNCCPVTARGVKSLADNCPHLRFLNINDSSTLTQQCLGYLLSRCRKLITLILDNVEADVNEMCATSELDLGDVLACDRTTFKTFMQGPLSCLSNITLLPPHHADLSGNVASVVDSWQEDKINLTEHTLLTAPSYCVVNCGETVSLSVTWLDKVCHALNCSSEEQDTYLSSNFFRLTELLCESCAQFQLEKKLDGANNSHTEVLDSLIGRQCCPLPCYCSRRMPVMDVRAFHCHLTSLHLGPCSFLQDSDLQQIAFACPDLQNFSIRHCSSITDAGFITLFKCCPQLCNLTLESSLGFRGVTDKTILGAGQHGKSLRILSMPDSQFTMGAIITTLCAIPDLRVANVGVIPCCAAGELDQKELSEKVKQIFHRRIQYKTSVHPNFKIKFSQSGNLGNKFTFSVYF</sequence>
<dbReference type="AlphaFoldDB" id="A0A2T7PCF3"/>
<protein>
    <recommendedName>
        <fullName evidence="1">F-box domain-containing protein</fullName>
    </recommendedName>
</protein>
<dbReference type="Pfam" id="PF13516">
    <property type="entry name" value="LRR_6"/>
    <property type="match status" value="1"/>
</dbReference>
<dbReference type="InterPro" id="IPR032675">
    <property type="entry name" value="LRR_dom_sf"/>
</dbReference>
<dbReference type="SMART" id="SM00367">
    <property type="entry name" value="LRR_CC"/>
    <property type="match status" value="7"/>
</dbReference>
<dbReference type="InterPro" id="IPR001810">
    <property type="entry name" value="F-box_dom"/>
</dbReference>
<dbReference type="PANTHER" id="PTHR16134:SF119">
    <property type="entry name" value="AT02038P-RELATED"/>
    <property type="match status" value="1"/>
</dbReference>
<dbReference type="InterPro" id="IPR001611">
    <property type="entry name" value="Leu-rich_rpt"/>
</dbReference>
<dbReference type="PANTHER" id="PTHR16134">
    <property type="entry name" value="F-BOX/TPR REPEAT PROTEIN POF3"/>
    <property type="match status" value="1"/>
</dbReference>
<evidence type="ECO:0000313" key="3">
    <source>
        <dbReference type="Proteomes" id="UP000245119"/>
    </source>
</evidence>
<dbReference type="InterPro" id="IPR006553">
    <property type="entry name" value="Leu-rich_rpt_Cys-con_subtyp"/>
</dbReference>
<dbReference type="Gene3D" id="3.80.10.10">
    <property type="entry name" value="Ribonuclease Inhibitor"/>
    <property type="match status" value="4"/>
</dbReference>
<organism evidence="2 3">
    <name type="scientific">Pomacea canaliculata</name>
    <name type="common">Golden apple snail</name>
    <dbReference type="NCBI Taxonomy" id="400727"/>
    <lineage>
        <taxon>Eukaryota</taxon>
        <taxon>Metazoa</taxon>
        <taxon>Spiralia</taxon>
        <taxon>Lophotrochozoa</taxon>
        <taxon>Mollusca</taxon>
        <taxon>Gastropoda</taxon>
        <taxon>Caenogastropoda</taxon>
        <taxon>Architaenioglossa</taxon>
        <taxon>Ampullarioidea</taxon>
        <taxon>Ampullariidae</taxon>
        <taxon>Pomacea</taxon>
    </lineage>
</organism>
<proteinExistence type="predicted"/>
<comment type="caution">
    <text evidence="2">The sequence shown here is derived from an EMBL/GenBank/DDBJ whole genome shotgun (WGS) entry which is preliminary data.</text>
</comment>
<dbReference type="Gene3D" id="1.20.1280.50">
    <property type="match status" value="1"/>
</dbReference>
<reference evidence="2 3" key="1">
    <citation type="submission" date="2018-04" db="EMBL/GenBank/DDBJ databases">
        <title>The genome of golden apple snail Pomacea canaliculata provides insight into stress tolerance and invasive adaptation.</title>
        <authorList>
            <person name="Liu C."/>
            <person name="Liu B."/>
            <person name="Ren Y."/>
            <person name="Zhang Y."/>
            <person name="Wang H."/>
            <person name="Li S."/>
            <person name="Jiang F."/>
            <person name="Yin L."/>
            <person name="Zhang G."/>
            <person name="Qian W."/>
            <person name="Fan W."/>
        </authorList>
    </citation>
    <scope>NUCLEOTIDE SEQUENCE [LARGE SCALE GENOMIC DNA]</scope>
    <source>
        <strain evidence="2">SZHN2017</strain>
        <tissue evidence="2">Muscle</tissue>
    </source>
</reference>
<accession>A0A2T7PCF3</accession>
<evidence type="ECO:0000259" key="1">
    <source>
        <dbReference type="PROSITE" id="PS50181"/>
    </source>
</evidence>
<dbReference type="Proteomes" id="UP000245119">
    <property type="component" value="Linkage Group LG5"/>
</dbReference>
<evidence type="ECO:0000313" key="2">
    <source>
        <dbReference type="EMBL" id="PVD31090.1"/>
    </source>
</evidence>
<dbReference type="STRING" id="400727.A0A2T7PCF3"/>
<dbReference type="Pfam" id="PF12937">
    <property type="entry name" value="F-box-like"/>
    <property type="match status" value="1"/>
</dbReference>
<name>A0A2T7PCF3_POMCA</name>
<feature type="domain" description="F-box" evidence="1">
    <location>
        <begin position="33"/>
        <end position="80"/>
    </location>
</feature>
<dbReference type="EMBL" id="PZQS01000005">
    <property type="protein sequence ID" value="PVD31090.1"/>
    <property type="molecule type" value="Genomic_DNA"/>
</dbReference>
<keyword evidence="3" id="KW-1185">Reference proteome</keyword>
<dbReference type="SUPFAM" id="SSF52047">
    <property type="entry name" value="RNI-like"/>
    <property type="match status" value="2"/>
</dbReference>